<dbReference type="EMBL" id="BAAAQM010000001">
    <property type="protein sequence ID" value="GAA1950415.1"/>
    <property type="molecule type" value="Genomic_DNA"/>
</dbReference>
<accession>A0ABP5BQ17</accession>
<keyword evidence="6" id="KW-0687">Ribonucleoprotein</keyword>
<name>A0ABP5BQ17_9ACTN</name>
<proteinExistence type="inferred from homology"/>
<evidence type="ECO:0000256" key="5">
    <source>
        <dbReference type="ARBA" id="ARBA00022884"/>
    </source>
</evidence>
<keyword evidence="3" id="KW-0963">Cytoplasm</keyword>
<dbReference type="Proteomes" id="UP001499854">
    <property type="component" value="Unassembled WGS sequence"/>
</dbReference>
<dbReference type="InterPro" id="IPR037214">
    <property type="entry name" value="TROVE_dom_sf"/>
</dbReference>
<evidence type="ECO:0000256" key="1">
    <source>
        <dbReference type="ARBA" id="ARBA00004496"/>
    </source>
</evidence>
<protein>
    <submittedName>
        <fullName evidence="8">TROVE domain-containing protein</fullName>
    </submittedName>
</protein>
<evidence type="ECO:0000256" key="2">
    <source>
        <dbReference type="ARBA" id="ARBA00007814"/>
    </source>
</evidence>
<evidence type="ECO:0000256" key="3">
    <source>
        <dbReference type="ARBA" id="ARBA00022490"/>
    </source>
</evidence>
<reference evidence="9" key="1">
    <citation type="journal article" date="2019" name="Int. J. Syst. Evol. Microbiol.">
        <title>The Global Catalogue of Microorganisms (GCM) 10K type strain sequencing project: providing services to taxonomists for standard genome sequencing and annotation.</title>
        <authorList>
            <consortium name="The Broad Institute Genomics Platform"/>
            <consortium name="The Broad Institute Genome Sequencing Center for Infectious Disease"/>
            <person name="Wu L."/>
            <person name="Ma J."/>
        </authorList>
    </citation>
    <scope>NUCLEOTIDE SEQUENCE [LARGE SCALE GENOMIC DNA]</scope>
    <source>
        <strain evidence="9">JCM 16013</strain>
    </source>
</reference>
<keyword evidence="4" id="KW-0479">Metal-binding</keyword>
<keyword evidence="9" id="KW-1185">Reference proteome</keyword>
<evidence type="ECO:0000313" key="9">
    <source>
        <dbReference type="Proteomes" id="UP001499854"/>
    </source>
</evidence>
<comment type="subcellular location">
    <subcellularLocation>
        <location evidence="1">Cytoplasm</location>
    </subcellularLocation>
</comment>
<evidence type="ECO:0000259" key="7">
    <source>
        <dbReference type="PROSITE" id="PS50988"/>
    </source>
</evidence>
<keyword evidence="5" id="KW-0694">RNA-binding</keyword>
<gene>
    <name evidence="8" type="ORF">GCM10009838_01940</name>
</gene>
<dbReference type="Gene3D" id="3.40.50.410">
    <property type="entry name" value="von Willebrand factor, type A domain"/>
    <property type="match status" value="1"/>
</dbReference>
<dbReference type="SUPFAM" id="SSF53300">
    <property type="entry name" value="vWA-like"/>
    <property type="match status" value="1"/>
</dbReference>
<dbReference type="Pfam" id="PF05731">
    <property type="entry name" value="TROVE"/>
    <property type="match status" value="1"/>
</dbReference>
<comment type="caution">
    <text evidence="8">The sequence shown here is derived from an EMBL/GenBank/DDBJ whole genome shotgun (WGS) entry which is preliminary data.</text>
</comment>
<organism evidence="8 9">
    <name type="scientific">Catenulispora subtropica</name>
    <dbReference type="NCBI Taxonomy" id="450798"/>
    <lineage>
        <taxon>Bacteria</taxon>
        <taxon>Bacillati</taxon>
        <taxon>Actinomycetota</taxon>
        <taxon>Actinomycetes</taxon>
        <taxon>Catenulisporales</taxon>
        <taxon>Catenulisporaceae</taxon>
        <taxon>Catenulispora</taxon>
    </lineage>
</organism>
<dbReference type="InterPro" id="IPR040322">
    <property type="entry name" value="TROVE2"/>
</dbReference>
<dbReference type="PANTHER" id="PTHR14202:SF0">
    <property type="entry name" value="RNA-BINDING PROTEIN RO60"/>
    <property type="match status" value="1"/>
</dbReference>
<dbReference type="SUPFAM" id="SSF140864">
    <property type="entry name" value="TROVE domain-like"/>
    <property type="match status" value="1"/>
</dbReference>
<evidence type="ECO:0000256" key="4">
    <source>
        <dbReference type="ARBA" id="ARBA00022723"/>
    </source>
</evidence>
<evidence type="ECO:0000313" key="8">
    <source>
        <dbReference type="EMBL" id="GAA1950415.1"/>
    </source>
</evidence>
<comment type="similarity">
    <text evidence="2">Belongs to the Ro 60 kDa family.</text>
</comment>
<dbReference type="InterPro" id="IPR008858">
    <property type="entry name" value="TROVE_dom"/>
</dbReference>
<feature type="domain" description="TROVE" evidence="7">
    <location>
        <begin position="15"/>
        <end position="348"/>
    </location>
</feature>
<dbReference type="InterPro" id="IPR036465">
    <property type="entry name" value="vWFA_dom_sf"/>
</dbReference>
<dbReference type="PANTHER" id="PTHR14202">
    <property type="entry name" value="60 KDA RIBONUCLEOPROTEIN SSA/RO"/>
    <property type="match status" value="1"/>
</dbReference>
<dbReference type="PROSITE" id="PS50988">
    <property type="entry name" value="TROVE"/>
    <property type="match status" value="1"/>
</dbReference>
<sequence>MMTMAKFNKAQNDSTKTYEGGKAFARNAKSDLFLLAVTNMAGEDTFYESADVRDKRYRDLVHTVALEDADWMLRFVVWLRSEANMRSASVVAACEAVWARLQVGLSGSNRQLIDAACQRADEPGEVLAYWTGRYGRAVPKPVKRGVADAVARLYSEYTLAKYDSDAKAFRFADVIDLVHPAAADGKPWQGDLFRHALDRRHKRDNPVPASLGTLTKRAELLALPVAERRGVLLADGGAERLAGAGMTWEALAGWLQGPMDAAAWEAVIPSMGLMALARNLRNFDEAGVSDEVAWKICARFLDAGQVAKSRMLPYRWLSAYKAAPSLRWGHALEGALGHAVAGIPELPGRTLVLVDTSGSMTGAVSARSQVRHLDIGGLIGTALAVRGAAAQPTREASVDLVGFADGVFRHPIAKGASVLREAEAFARRSGEVGHGTRMVEAVKATYSGHDRVVIVSDMQTFPYYYNDKLGADAFIPESVPVFGINTAGYAPSALAPGKANRFEIGGFSDKVFTMFGLLASGQGTAWPF</sequence>
<evidence type="ECO:0000256" key="6">
    <source>
        <dbReference type="ARBA" id="ARBA00023274"/>
    </source>
</evidence>